<dbReference type="EMBL" id="PYHR01000002">
    <property type="protein sequence ID" value="PWD51529.1"/>
    <property type="molecule type" value="Genomic_DNA"/>
</dbReference>
<dbReference type="AlphaFoldDB" id="A0A2U1ZX15"/>
<dbReference type="RefSeq" id="WP_109229908.1">
    <property type="nucleotide sequence ID" value="NZ_PYHR01000002.1"/>
</dbReference>
<dbReference type="InterPro" id="IPR051678">
    <property type="entry name" value="AGP_Transferase"/>
</dbReference>
<keyword evidence="3" id="KW-1185">Reference proteome</keyword>
<evidence type="ECO:0008006" key="4">
    <source>
        <dbReference type="Google" id="ProtNLM"/>
    </source>
</evidence>
<evidence type="ECO:0000313" key="3">
    <source>
        <dbReference type="Proteomes" id="UP000245166"/>
    </source>
</evidence>
<organism evidence="2 3">
    <name type="scientific">Serinibacter arcticus</name>
    <dbReference type="NCBI Taxonomy" id="1655435"/>
    <lineage>
        <taxon>Bacteria</taxon>
        <taxon>Bacillati</taxon>
        <taxon>Actinomycetota</taxon>
        <taxon>Actinomycetes</taxon>
        <taxon>Micrococcales</taxon>
        <taxon>Beutenbergiaceae</taxon>
        <taxon>Serinibacter</taxon>
    </lineage>
</organism>
<sequence length="758" mass="79360">MSAERVGSAEGADAGDPRLPGLAVLLDDDATTWWLRGHGVPGRARVRYLRHKPGTSVQAWVEIVRPDGGTEHAIAQATAPDDAAKLRKLVRSAQARGTWAVAAGSVVVAGHAADRPLPALAPVLAAGGTTLRHNPGRRWVGRSADGDLVKVGRPGREAVAVAAAHALAEHGVATPPVLEHGGGLLRLGWWSGRTLEHELTAALDGGALAGDRLAAVGALVASLHAVRPVGDDDGGVASHGDLSPDQVLVRDDGRLALLDLDRFTTAPPEADLGSFLGDLLARACSRWVEHGAADPLDEVARRAWGVLAPVLVGYREAGGTVLDEAVIDAGVASLRSRADEPWRRREPRAAHAVAARHRLVRTAADVLGRHPAARATAAPSLRHPPEAPRPQGWTDAVVLAGVRHEVLRGWPRPDGVVLLELGAADEVRRGAELHPDEASARARAARSPGAEIVATGTPGGGRLLMHPMGSDARLPALADRLARGERIVVHRPGRRAVLRGPGAADPYVKVTRRGRASDAVARHRVLAAHLAGTARAAEIREAGGDAVVLAPLPGASLLRLGGDAGVPVGTLAAAWGGVGRMLRALRRAPTTGAVAGLPVHDAEAERRTALAWVGPALERGLLPAVDRPEVEEALAELTQGTPAAEGLLHRDLHDQQVLVADDGALGLLDLDTAARGESVLDLANLLAHLGLRERQGLLTPERREAAEAALLDALDPDEVELARTAAYVRSARLRLAGVYALRPRWRGVAEDLLREALR</sequence>
<reference evidence="2 3" key="1">
    <citation type="submission" date="2018-03" db="EMBL/GenBank/DDBJ databases">
        <title>Genome assembly of novel Miniimonas species PCH200.</title>
        <authorList>
            <person name="Thakur V."/>
            <person name="Kumar V."/>
            <person name="Singh D."/>
        </authorList>
    </citation>
    <scope>NUCLEOTIDE SEQUENCE [LARGE SCALE GENOMIC DNA]</scope>
    <source>
        <strain evidence="2 3">PCH200</strain>
    </source>
</reference>
<dbReference type="InterPro" id="IPR011009">
    <property type="entry name" value="Kinase-like_dom_sf"/>
</dbReference>
<accession>A0A2U1ZX15</accession>
<feature type="region of interest" description="Disordered" evidence="1">
    <location>
        <begin position="1"/>
        <end position="20"/>
    </location>
</feature>
<comment type="caution">
    <text evidence="2">The sequence shown here is derived from an EMBL/GenBank/DDBJ whole genome shotgun (WGS) entry which is preliminary data.</text>
</comment>
<dbReference type="Proteomes" id="UP000245166">
    <property type="component" value="Unassembled WGS sequence"/>
</dbReference>
<protein>
    <recommendedName>
        <fullName evidence="4">Aminoglycoside phosphotransferase domain-containing protein</fullName>
    </recommendedName>
</protein>
<evidence type="ECO:0000313" key="2">
    <source>
        <dbReference type="EMBL" id="PWD51529.1"/>
    </source>
</evidence>
<dbReference type="SUPFAM" id="SSF56112">
    <property type="entry name" value="Protein kinase-like (PK-like)"/>
    <property type="match status" value="2"/>
</dbReference>
<dbReference type="PANTHER" id="PTHR21310:SF40">
    <property type="entry name" value="AMINOGLYCOSIDE PHOSPHOTRANSFERASE DOMAIN-CONTAINING PROTEIN-RELATED"/>
    <property type="match status" value="1"/>
</dbReference>
<gene>
    <name evidence="2" type="ORF">C8046_13555</name>
</gene>
<dbReference type="Gene3D" id="3.90.1200.10">
    <property type="match status" value="2"/>
</dbReference>
<proteinExistence type="predicted"/>
<name>A0A2U1ZX15_9MICO</name>
<evidence type="ECO:0000256" key="1">
    <source>
        <dbReference type="SAM" id="MobiDB-lite"/>
    </source>
</evidence>
<dbReference type="OrthoDB" id="7842280at2"/>
<dbReference type="PANTHER" id="PTHR21310">
    <property type="entry name" value="AMINOGLYCOSIDE PHOSPHOTRANSFERASE-RELATED-RELATED"/>
    <property type="match status" value="1"/>
</dbReference>